<reference evidence="1" key="1">
    <citation type="submission" date="2020-05" db="EMBL/GenBank/DDBJ databases">
        <title>Large-scale comparative analyses of tick genomes elucidate their genetic diversity and vector capacities.</title>
        <authorList>
            <person name="Jia N."/>
            <person name="Wang J."/>
            <person name="Shi W."/>
            <person name="Du L."/>
            <person name="Sun Y."/>
            <person name="Zhan W."/>
            <person name="Jiang J."/>
            <person name="Wang Q."/>
            <person name="Zhang B."/>
            <person name="Ji P."/>
            <person name="Sakyi L.B."/>
            <person name="Cui X."/>
            <person name="Yuan T."/>
            <person name="Jiang B."/>
            <person name="Yang W."/>
            <person name="Lam T.T.-Y."/>
            <person name="Chang Q."/>
            <person name="Ding S."/>
            <person name="Wang X."/>
            <person name="Zhu J."/>
            <person name="Ruan X."/>
            <person name="Zhao L."/>
            <person name="Wei J."/>
            <person name="Que T."/>
            <person name="Du C."/>
            <person name="Cheng J."/>
            <person name="Dai P."/>
            <person name="Han X."/>
            <person name="Huang E."/>
            <person name="Gao Y."/>
            <person name="Liu J."/>
            <person name="Shao H."/>
            <person name="Ye R."/>
            <person name="Li L."/>
            <person name="Wei W."/>
            <person name="Wang X."/>
            <person name="Wang C."/>
            <person name="Yang T."/>
            <person name="Huo Q."/>
            <person name="Li W."/>
            <person name="Guo W."/>
            <person name="Chen H."/>
            <person name="Zhou L."/>
            <person name="Ni X."/>
            <person name="Tian J."/>
            <person name="Zhou Y."/>
            <person name="Sheng Y."/>
            <person name="Liu T."/>
            <person name="Pan Y."/>
            <person name="Xia L."/>
            <person name="Li J."/>
            <person name="Zhao F."/>
            <person name="Cao W."/>
        </authorList>
    </citation>
    <scope>NUCLEOTIDE SEQUENCE</scope>
    <source>
        <strain evidence="1">Hyas-2018</strain>
    </source>
</reference>
<gene>
    <name evidence="1" type="ORF">HPB50_021557</name>
</gene>
<proteinExistence type="predicted"/>
<name>A0ACB7T0X1_HYAAI</name>
<comment type="caution">
    <text evidence="1">The sequence shown here is derived from an EMBL/GenBank/DDBJ whole genome shotgun (WGS) entry which is preliminary data.</text>
</comment>
<sequence>MGPVVLATTGVSVSGDAPKVAEAPQPFAIPVGTPPAAEPEWAGKEQGSVEVGDAVQAQGETAGSGDEMFHQCYAKVSARRDSFWFDNAWYGCEAGGLTARGSVSSVSDVDELQPEDAIFDGEECETATGLPSNDALHPSTEAVPADAVVSNTAETVTALPSNDTLHPSTEGVPVINGEYVQSFAVVFKKQPPWHCCHTEK</sequence>
<evidence type="ECO:0000313" key="1">
    <source>
        <dbReference type="EMBL" id="KAH6939753.1"/>
    </source>
</evidence>
<protein>
    <submittedName>
        <fullName evidence="1">Uncharacterized protein</fullName>
    </submittedName>
</protein>
<keyword evidence="2" id="KW-1185">Reference proteome</keyword>
<dbReference type="Proteomes" id="UP000821845">
    <property type="component" value="Chromosome 2"/>
</dbReference>
<accession>A0ACB7T0X1</accession>
<organism evidence="1 2">
    <name type="scientific">Hyalomma asiaticum</name>
    <name type="common">Tick</name>
    <dbReference type="NCBI Taxonomy" id="266040"/>
    <lineage>
        <taxon>Eukaryota</taxon>
        <taxon>Metazoa</taxon>
        <taxon>Ecdysozoa</taxon>
        <taxon>Arthropoda</taxon>
        <taxon>Chelicerata</taxon>
        <taxon>Arachnida</taxon>
        <taxon>Acari</taxon>
        <taxon>Parasitiformes</taxon>
        <taxon>Ixodida</taxon>
        <taxon>Ixodoidea</taxon>
        <taxon>Ixodidae</taxon>
        <taxon>Hyalomminae</taxon>
        <taxon>Hyalomma</taxon>
    </lineage>
</organism>
<evidence type="ECO:0000313" key="2">
    <source>
        <dbReference type="Proteomes" id="UP000821845"/>
    </source>
</evidence>
<dbReference type="EMBL" id="CM023482">
    <property type="protein sequence ID" value="KAH6939753.1"/>
    <property type="molecule type" value="Genomic_DNA"/>
</dbReference>